<comment type="function">
    <text evidence="11">Component of the F(0) channel, it forms part of the peripheral stalk, linking F(1) to F(0). The b'-subunit is a diverged and duplicated form of b found in plants and photosynthetic bacteria.</text>
</comment>
<evidence type="ECO:0000256" key="8">
    <source>
        <dbReference type="ARBA" id="ARBA00023136"/>
    </source>
</evidence>
<evidence type="ECO:0000256" key="1">
    <source>
        <dbReference type="ARBA" id="ARBA00005513"/>
    </source>
</evidence>
<keyword evidence="16" id="KW-1185">Reference proteome</keyword>
<evidence type="ECO:0000256" key="10">
    <source>
        <dbReference type="ARBA" id="ARBA00025198"/>
    </source>
</evidence>
<dbReference type="HAMAP" id="MF_01398">
    <property type="entry name" value="ATP_synth_b_bprime"/>
    <property type="match status" value="1"/>
</dbReference>
<keyword evidence="2 13" id="KW-0813">Transport</keyword>
<comment type="subcellular location">
    <subcellularLocation>
        <location evidence="13">Cell membrane</location>
        <topology evidence="13">Single-pass membrane protein</topology>
    </subcellularLocation>
    <subcellularLocation>
        <location evidence="12">Endomembrane system</location>
        <topology evidence="12">Single-pass membrane protein</topology>
    </subcellularLocation>
</comment>
<dbReference type="Proteomes" id="UP000444174">
    <property type="component" value="Unassembled WGS sequence"/>
</dbReference>
<accession>A0A843YCG6</accession>
<keyword evidence="6 13" id="KW-1133">Transmembrane helix</keyword>
<dbReference type="InterPro" id="IPR050059">
    <property type="entry name" value="ATP_synthase_B_chain"/>
</dbReference>
<dbReference type="GO" id="GO:0005886">
    <property type="term" value="C:plasma membrane"/>
    <property type="evidence" value="ECO:0007669"/>
    <property type="project" value="UniProtKB-SubCell"/>
</dbReference>
<evidence type="ECO:0000256" key="6">
    <source>
        <dbReference type="ARBA" id="ARBA00022989"/>
    </source>
</evidence>
<keyword evidence="4 13" id="KW-0812">Transmembrane</keyword>
<evidence type="ECO:0000256" key="14">
    <source>
        <dbReference type="RuleBase" id="RU003848"/>
    </source>
</evidence>
<keyword evidence="9 13" id="KW-0066">ATP synthesis</keyword>
<dbReference type="PANTHER" id="PTHR33445">
    <property type="entry name" value="ATP SYNTHASE SUBUNIT B', CHLOROPLASTIC"/>
    <property type="match status" value="1"/>
</dbReference>
<dbReference type="CDD" id="cd06503">
    <property type="entry name" value="ATP-synt_Fo_b"/>
    <property type="match status" value="1"/>
</dbReference>
<dbReference type="GO" id="GO:0046933">
    <property type="term" value="F:proton-transporting ATP synthase activity, rotational mechanism"/>
    <property type="evidence" value="ECO:0007669"/>
    <property type="project" value="UniProtKB-UniRule"/>
</dbReference>
<comment type="caution">
    <text evidence="15">The sequence shown here is derived from an EMBL/GenBank/DDBJ whole genome shotgun (WGS) entry which is preliminary data.</text>
</comment>
<evidence type="ECO:0000256" key="11">
    <source>
        <dbReference type="ARBA" id="ARBA00025614"/>
    </source>
</evidence>
<dbReference type="GO" id="GO:0012505">
    <property type="term" value="C:endomembrane system"/>
    <property type="evidence" value="ECO:0007669"/>
    <property type="project" value="UniProtKB-SubCell"/>
</dbReference>
<keyword evidence="5 13" id="KW-0375">Hydrogen ion transport</keyword>
<evidence type="ECO:0000256" key="12">
    <source>
        <dbReference type="ARBA" id="ARBA00037847"/>
    </source>
</evidence>
<feature type="transmembrane region" description="Helical" evidence="13">
    <location>
        <begin position="48"/>
        <end position="67"/>
    </location>
</feature>
<evidence type="ECO:0000256" key="3">
    <source>
        <dbReference type="ARBA" id="ARBA00022547"/>
    </source>
</evidence>
<evidence type="ECO:0000256" key="9">
    <source>
        <dbReference type="ARBA" id="ARBA00023310"/>
    </source>
</evidence>
<comment type="function">
    <text evidence="10 13">F(1)F(0) ATP synthase produces ATP from ADP in the presence of a proton or sodium gradient. F-type ATPases consist of two structural domains, F(1) containing the extramembraneous catalytic core and F(0) containing the membrane proton channel, linked together by a central stalk and a peripheral stalk. During catalysis, ATP synthesis in the catalytic domain of F(1) is coupled via a rotary mechanism of the central stalk subunits to proton translocation.</text>
</comment>
<dbReference type="GO" id="GO:0046961">
    <property type="term" value="F:proton-transporting ATPase activity, rotational mechanism"/>
    <property type="evidence" value="ECO:0007669"/>
    <property type="project" value="TreeGrafter"/>
</dbReference>
<evidence type="ECO:0000256" key="5">
    <source>
        <dbReference type="ARBA" id="ARBA00022781"/>
    </source>
</evidence>
<gene>
    <name evidence="13" type="primary">atpF</name>
    <name evidence="15" type="ORF">GFB49_09275</name>
</gene>
<protein>
    <recommendedName>
        <fullName evidence="13">ATP synthase subunit b</fullName>
    </recommendedName>
    <alternativeName>
        <fullName evidence="13">ATP synthase F(0) sector subunit b</fullName>
    </alternativeName>
    <alternativeName>
        <fullName evidence="13">ATPase subunit I</fullName>
    </alternativeName>
    <alternativeName>
        <fullName evidence="13">F-type ATPase subunit b</fullName>
        <shortName evidence="13">F-ATPase subunit b</shortName>
    </alternativeName>
</protein>
<dbReference type="InterPro" id="IPR002146">
    <property type="entry name" value="ATP_synth_b/b'su_bac/chlpt"/>
</dbReference>
<evidence type="ECO:0000313" key="16">
    <source>
        <dbReference type="Proteomes" id="UP000444174"/>
    </source>
</evidence>
<comment type="similarity">
    <text evidence="1 13 14">Belongs to the ATPase B chain family.</text>
</comment>
<dbReference type="NCBIfam" id="NF009988">
    <property type="entry name" value="PRK13454.1"/>
    <property type="match status" value="1"/>
</dbReference>
<dbReference type="AlphaFoldDB" id="A0A843YCG6"/>
<comment type="subunit">
    <text evidence="13">F-type ATPases have 2 components, F(1) - the catalytic core - and F(0) - the membrane proton channel. F(1) has five subunits: alpha(3), beta(3), gamma(1), delta(1), epsilon(1). F(0) has three main subunits: a(1), b(2) and c(10-14). The alpha and beta chains form an alternating ring which encloses part of the gamma chain. F(1) is attached to F(0) by a central stalk formed by the gamma and epsilon chains, while a peripheral stalk is formed by the delta and b chains.</text>
</comment>
<dbReference type="EMBL" id="WIBF01000004">
    <property type="protein sequence ID" value="MQQ08641.1"/>
    <property type="molecule type" value="Genomic_DNA"/>
</dbReference>
<evidence type="ECO:0000256" key="13">
    <source>
        <dbReference type="HAMAP-Rule" id="MF_01398"/>
    </source>
</evidence>
<proteinExistence type="inferred from homology"/>
<dbReference type="Pfam" id="PF00430">
    <property type="entry name" value="ATP-synt_B"/>
    <property type="match status" value="1"/>
</dbReference>
<keyword evidence="8 13" id="KW-0472">Membrane</keyword>
<keyword evidence="3 13" id="KW-0138">CF(0)</keyword>
<name>A0A843YCG6_9RHOB</name>
<sequence>MASNSHDAGHGAADAAHGAADAAHHAADAAHGSGGMPQLDFSTYGNQIFWLLVTLVVIYFILSRIALPRIAAVLAERQGTITNDLAAAEDLKAKAVEAEDAYNKALADARGEAQKIAAETRAAIQKDLDAAIAKADEEIAAKAAESEKALAEIKEGALEAVKVVAADTASALVSALGGQDDADAVSASVAERMKG</sequence>
<dbReference type="RefSeq" id="WP_153215571.1">
    <property type="nucleotide sequence ID" value="NZ_WIBF01000004.1"/>
</dbReference>
<keyword evidence="13" id="KW-1003">Cell membrane</keyword>
<keyword evidence="7 13" id="KW-0406">Ion transport</keyword>
<dbReference type="PANTHER" id="PTHR33445:SF1">
    <property type="entry name" value="ATP SYNTHASE SUBUNIT B"/>
    <property type="match status" value="1"/>
</dbReference>
<organism evidence="15 16">
    <name type="scientific">Tritonibacter litoralis</name>
    <dbReference type="NCBI Taxonomy" id="2662264"/>
    <lineage>
        <taxon>Bacteria</taxon>
        <taxon>Pseudomonadati</taxon>
        <taxon>Pseudomonadota</taxon>
        <taxon>Alphaproteobacteria</taxon>
        <taxon>Rhodobacterales</taxon>
        <taxon>Paracoccaceae</taxon>
        <taxon>Tritonibacter</taxon>
    </lineage>
</organism>
<evidence type="ECO:0000256" key="7">
    <source>
        <dbReference type="ARBA" id="ARBA00023065"/>
    </source>
</evidence>
<reference evidence="15 16" key="1">
    <citation type="submission" date="2019-10" db="EMBL/GenBank/DDBJ databases">
        <title>Epibacterium sp. nov., isolated from seawater.</title>
        <authorList>
            <person name="Zhang X."/>
            <person name="Li N."/>
        </authorList>
    </citation>
    <scope>NUCLEOTIDE SEQUENCE [LARGE SCALE GENOMIC DNA]</scope>
    <source>
        <strain evidence="15 16">SM1979</strain>
    </source>
</reference>
<evidence type="ECO:0000256" key="4">
    <source>
        <dbReference type="ARBA" id="ARBA00022692"/>
    </source>
</evidence>
<evidence type="ECO:0000256" key="2">
    <source>
        <dbReference type="ARBA" id="ARBA00022448"/>
    </source>
</evidence>
<evidence type="ECO:0000313" key="15">
    <source>
        <dbReference type="EMBL" id="MQQ08641.1"/>
    </source>
</evidence>
<dbReference type="GO" id="GO:0045259">
    <property type="term" value="C:proton-transporting ATP synthase complex"/>
    <property type="evidence" value="ECO:0007669"/>
    <property type="project" value="UniProtKB-KW"/>
</dbReference>